<dbReference type="STRING" id="452471.Aasi_0054"/>
<dbReference type="PANTHER" id="PTHR30558">
    <property type="entry name" value="EXBD MEMBRANE COMPONENT OF PMF-DRIVEN MACROMOLECULE IMPORT SYSTEM"/>
    <property type="match status" value="1"/>
</dbReference>
<evidence type="ECO:0000256" key="4">
    <source>
        <dbReference type="ARBA" id="ARBA00022692"/>
    </source>
</evidence>
<dbReference type="AlphaFoldDB" id="B3EU88"/>
<evidence type="ECO:0000256" key="6">
    <source>
        <dbReference type="ARBA" id="ARBA00023136"/>
    </source>
</evidence>
<evidence type="ECO:0000256" key="7">
    <source>
        <dbReference type="RuleBase" id="RU003879"/>
    </source>
</evidence>
<comment type="subcellular location">
    <subcellularLocation>
        <location evidence="1">Cell membrane</location>
        <topology evidence="1">Single-pass membrane protein</topology>
    </subcellularLocation>
    <subcellularLocation>
        <location evidence="7">Cell membrane</location>
        <topology evidence="7">Single-pass type II membrane protein</topology>
    </subcellularLocation>
</comment>
<keyword evidence="7" id="KW-0813">Transport</keyword>
<name>B3EU88_AMOA5</name>
<keyword evidence="5 8" id="KW-1133">Transmembrane helix</keyword>
<dbReference type="OrthoDB" id="9793581at2"/>
<organism evidence="9 10">
    <name type="scientific">Amoebophilus asiaticus (strain 5a2)</name>
    <dbReference type="NCBI Taxonomy" id="452471"/>
    <lineage>
        <taxon>Bacteria</taxon>
        <taxon>Pseudomonadati</taxon>
        <taxon>Bacteroidota</taxon>
        <taxon>Cytophagia</taxon>
        <taxon>Cytophagales</taxon>
        <taxon>Amoebophilaceae</taxon>
        <taxon>Candidatus Amoebophilus</taxon>
    </lineage>
</organism>
<dbReference type="Pfam" id="PF02472">
    <property type="entry name" value="ExbD"/>
    <property type="match status" value="1"/>
</dbReference>
<dbReference type="InterPro" id="IPR003400">
    <property type="entry name" value="ExbD"/>
</dbReference>
<dbReference type="EMBL" id="CP001102">
    <property type="protein sequence ID" value="ACE05507.1"/>
    <property type="molecule type" value="Genomic_DNA"/>
</dbReference>
<dbReference type="RefSeq" id="WP_012472279.1">
    <property type="nucleotide sequence ID" value="NC_010830.1"/>
</dbReference>
<dbReference type="GO" id="GO:0015031">
    <property type="term" value="P:protein transport"/>
    <property type="evidence" value="ECO:0007669"/>
    <property type="project" value="UniProtKB-KW"/>
</dbReference>
<keyword evidence="10" id="KW-1185">Reference proteome</keyword>
<dbReference type="KEGG" id="aas:Aasi_0054"/>
<dbReference type="HOGENOM" id="CLU_085305_3_4_10"/>
<dbReference type="Gene3D" id="3.30.420.270">
    <property type="match status" value="1"/>
</dbReference>
<keyword evidence="4 7" id="KW-0812">Transmembrane</keyword>
<gene>
    <name evidence="9" type="ordered locus">Aasi_0054</name>
</gene>
<comment type="similarity">
    <text evidence="2 7">Belongs to the ExbD/TolR family.</text>
</comment>
<keyword evidence="3" id="KW-1003">Cell membrane</keyword>
<dbReference type="PANTHER" id="PTHR30558:SF3">
    <property type="entry name" value="BIOPOLYMER TRANSPORT PROTEIN EXBD-RELATED"/>
    <property type="match status" value="1"/>
</dbReference>
<evidence type="ECO:0000313" key="9">
    <source>
        <dbReference type="EMBL" id="ACE05507.1"/>
    </source>
</evidence>
<sequence length="129" mass="14462">MKLKVRHRVNTQFSMSSMTDIVFLLLIFFMLTVSFVTPTGLVVDLPASHSANTLSPQIQITITSKLDYYIDNEPVKLEDLGSILQEKISQKSNLILLQVDRSIPVQHMIQVIDIANSLHAQVSVATRPD</sequence>
<feature type="transmembrane region" description="Helical" evidence="8">
    <location>
        <begin position="21"/>
        <end position="43"/>
    </location>
</feature>
<keyword evidence="7" id="KW-0653">Protein transport</keyword>
<dbReference type="GO" id="GO:0005886">
    <property type="term" value="C:plasma membrane"/>
    <property type="evidence" value="ECO:0007669"/>
    <property type="project" value="UniProtKB-SubCell"/>
</dbReference>
<reference evidence="9 10" key="1">
    <citation type="journal article" date="2010" name="J. Bacteriol.">
        <title>The genome of the amoeba symbiont 'Candidatus Amoebophilus asiaticus' reveals common mechanisms for host cell interaction among amoeba-associated bacteria.</title>
        <authorList>
            <person name="Schmitz-Esser S."/>
            <person name="Tischler P."/>
            <person name="Arnold R."/>
            <person name="Montanaro J."/>
            <person name="Wagner M."/>
            <person name="Rattei T."/>
            <person name="Horn M."/>
        </authorList>
    </citation>
    <scope>NUCLEOTIDE SEQUENCE [LARGE SCALE GENOMIC DNA]</scope>
    <source>
        <strain evidence="9 10">5a2</strain>
    </source>
</reference>
<keyword evidence="6 8" id="KW-0472">Membrane</keyword>
<dbReference type="eggNOG" id="COG0848">
    <property type="taxonomic scope" value="Bacteria"/>
</dbReference>
<protein>
    <submittedName>
        <fullName evidence="9">Biopolymer transport protein ExbD/TolR</fullName>
    </submittedName>
</protein>
<evidence type="ECO:0000256" key="8">
    <source>
        <dbReference type="SAM" id="Phobius"/>
    </source>
</evidence>
<proteinExistence type="inferred from homology"/>
<evidence type="ECO:0000256" key="2">
    <source>
        <dbReference type="ARBA" id="ARBA00005811"/>
    </source>
</evidence>
<evidence type="ECO:0000256" key="5">
    <source>
        <dbReference type="ARBA" id="ARBA00022989"/>
    </source>
</evidence>
<evidence type="ECO:0000256" key="3">
    <source>
        <dbReference type="ARBA" id="ARBA00022475"/>
    </source>
</evidence>
<dbReference type="Proteomes" id="UP000001227">
    <property type="component" value="Chromosome"/>
</dbReference>
<evidence type="ECO:0000313" key="10">
    <source>
        <dbReference type="Proteomes" id="UP000001227"/>
    </source>
</evidence>
<accession>B3EU88</accession>
<dbReference type="GO" id="GO:0022857">
    <property type="term" value="F:transmembrane transporter activity"/>
    <property type="evidence" value="ECO:0007669"/>
    <property type="project" value="InterPro"/>
</dbReference>
<evidence type="ECO:0000256" key="1">
    <source>
        <dbReference type="ARBA" id="ARBA00004162"/>
    </source>
</evidence>